<dbReference type="PANTHER" id="PTHR47165">
    <property type="entry name" value="OS03G0429900 PROTEIN"/>
    <property type="match status" value="1"/>
</dbReference>
<dbReference type="GO" id="GO:0007004">
    <property type="term" value="P:telomere maintenance via telomerase"/>
    <property type="evidence" value="ECO:0007669"/>
    <property type="project" value="UniProtKB-ARBA"/>
</dbReference>
<comment type="subcellular location">
    <subcellularLocation>
        <location evidence="1 9">Nucleus</location>
    </subcellularLocation>
</comment>
<keyword evidence="5 9" id="KW-0863">Zinc-finger</keyword>
<evidence type="ECO:0000256" key="5">
    <source>
        <dbReference type="ARBA" id="ARBA00022771"/>
    </source>
</evidence>
<evidence type="ECO:0000256" key="6">
    <source>
        <dbReference type="ARBA" id="ARBA00022833"/>
    </source>
</evidence>
<dbReference type="FunFam" id="2.40.50.140:FF:000064">
    <property type="entry name" value="Replication protein A subunit"/>
    <property type="match status" value="1"/>
</dbReference>
<dbReference type="CDD" id="cd04474">
    <property type="entry name" value="RPA1_DBD_A"/>
    <property type="match status" value="1"/>
</dbReference>
<evidence type="ECO:0000256" key="7">
    <source>
        <dbReference type="ARBA" id="ARBA00023125"/>
    </source>
</evidence>
<keyword evidence="3 9" id="KW-0235">DNA replication</keyword>
<evidence type="ECO:0000259" key="11">
    <source>
        <dbReference type="Pfam" id="PF01336"/>
    </source>
</evidence>
<dbReference type="InterPro" id="IPR031657">
    <property type="entry name" value="REPA_OB_2"/>
</dbReference>
<dbReference type="CDD" id="cd04476">
    <property type="entry name" value="RPA1_DBD_C"/>
    <property type="match status" value="1"/>
</dbReference>
<dbReference type="OrthoDB" id="1751331at2759"/>
<accession>A0A1B7T8W3</accession>
<dbReference type="PANTHER" id="PTHR47165:SF4">
    <property type="entry name" value="OS03G0429900 PROTEIN"/>
    <property type="match status" value="1"/>
</dbReference>
<feature type="domain" description="Replication protein A OB" evidence="13">
    <location>
        <begin position="207"/>
        <end position="291"/>
    </location>
</feature>
<name>A0A1B7T8W3_9ASCO</name>
<dbReference type="GO" id="GO:0000781">
    <property type="term" value="C:chromosome, telomeric region"/>
    <property type="evidence" value="ECO:0007669"/>
    <property type="project" value="UniProtKB-ARBA"/>
</dbReference>
<evidence type="ECO:0000256" key="8">
    <source>
        <dbReference type="ARBA" id="ARBA00023242"/>
    </source>
</evidence>
<dbReference type="FunFam" id="2.40.50.140:FF:000041">
    <property type="entry name" value="Replication protein A subunit"/>
    <property type="match status" value="1"/>
</dbReference>
<keyword evidence="8 9" id="KW-0539">Nucleus</keyword>
<comment type="function">
    <text evidence="9">As part of the replication protein A (RPA/RP-A), a single-stranded DNA-binding heterotrimeric complex, may play an essential role in DNA replication, recombination and repair. Binds and stabilizes single-stranded DNA intermediates, preventing complementary DNA reannealing and recruiting different proteins involved in DNA metabolism.</text>
</comment>
<dbReference type="Pfam" id="PF16900">
    <property type="entry name" value="REPA_OB_2"/>
    <property type="match status" value="1"/>
</dbReference>
<dbReference type="NCBIfam" id="TIGR00617">
    <property type="entry name" value="rpa1"/>
    <property type="match status" value="1"/>
</dbReference>
<dbReference type="AlphaFoldDB" id="A0A1B7T8W3"/>
<dbReference type="EMBL" id="LXPE01000213">
    <property type="protein sequence ID" value="OBA25157.1"/>
    <property type="molecule type" value="Genomic_DNA"/>
</dbReference>
<feature type="domain" description="OB" evidence="11">
    <location>
        <begin position="82"/>
        <end position="164"/>
    </location>
</feature>
<dbReference type="InterPro" id="IPR013955">
    <property type="entry name" value="Rep_factor-A_C"/>
</dbReference>
<dbReference type="SUPFAM" id="SSF50249">
    <property type="entry name" value="Nucleic acid-binding proteins"/>
    <property type="match status" value="3"/>
</dbReference>
<evidence type="ECO:0000256" key="3">
    <source>
        <dbReference type="ARBA" id="ARBA00022705"/>
    </source>
</evidence>
<dbReference type="InterPro" id="IPR047192">
    <property type="entry name" value="Euk_RPA1_DBD_C"/>
</dbReference>
<feature type="region of interest" description="Disordered" evidence="10">
    <location>
        <begin position="20"/>
        <end position="49"/>
    </location>
</feature>
<dbReference type="InterPro" id="IPR004365">
    <property type="entry name" value="NA-bd_OB_tRNA"/>
</dbReference>
<keyword evidence="4 9" id="KW-0479">Metal-binding</keyword>
<evidence type="ECO:0000256" key="4">
    <source>
        <dbReference type="ARBA" id="ARBA00022723"/>
    </source>
</evidence>
<organism evidence="14 15">
    <name type="scientific">Hanseniaspora valbyensis NRRL Y-1626</name>
    <dbReference type="NCBI Taxonomy" id="766949"/>
    <lineage>
        <taxon>Eukaryota</taxon>
        <taxon>Fungi</taxon>
        <taxon>Dikarya</taxon>
        <taxon>Ascomycota</taxon>
        <taxon>Saccharomycotina</taxon>
        <taxon>Saccharomycetes</taxon>
        <taxon>Saccharomycodales</taxon>
        <taxon>Saccharomycodaceae</taxon>
        <taxon>Hanseniaspora</taxon>
    </lineage>
</organism>
<dbReference type="Proteomes" id="UP000092321">
    <property type="component" value="Unassembled WGS sequence"/>
</dbReference>
<dbReference type="GO" id="GO:0006260">
    <property type="term" value="P:DNA replication"/>
    <property type="evidence" value="ECO:0007669"/>
    <property type="project" value="UniProtKB-KW"/>
</dbReference>
<evidence type="ECO:0000259" key="12">
    <source>
        <dbReference type="Pfam" id="PF08646"/>
    </source>
</evidence>
<dbReference type="GO" id="GO:0003697">
    <property type="term" value="F:single-stranded DNA binding"/>
    <property type="evidence" value="ECO:0007669"/>
    <property type="project" value="UniProtKB-ARBA"/>
</dbReference>
<dbReference type="FunFam" id="2.40.50.140:FF:000090">
    <property type="entry name" value="Replication protein A subunit"/>
    <property type="match status" value="1"/>
</dbReference>
<keyword evidence="6 9" id="KW-0862">Zinc</keyword>
<dbReference type="GO" id="GO:0008270">
    <property type="term" value="F:zinc ion binding"/>
    <property type="evidence" value="ECO:0007669"/>
    <property type="project" value="UniProtKB-KW"/>
</dbReference>
<dbReference type="Gene3D" id="2.40.50.140">
    <property type="entry name" value="Nucleic acid-binding proteins"/>
    <property type="match status" value="3"/>
</dbReference>
<protein>
    <recommendedName>
        <fullName evidence="9">Replication protein A subunit</fullName>
    </recommendedName>
</protein>
<keyword evidence="15" id="KW-1185">Reference proteome</keyword>
<evidence type="ECO:0000313" key="14">
    <source>
        <dbReference type="EMBL" id="OBA25157.1"/>
    </source>
</evidence>
<comment type="subunit">
    <text evidence="9">Component of the heterotrimeric canonical replication protein A complex (RPA).</text>
</comment>
<dbReference type="InterPro" id="IPR004591">
    <property type="entry name" value="Rfa1"/>
</dbReference>
<keyword evidence="7 9" id="KW-0238">DNA-binding</keyword>
<dbReference type="InterPro" id="IPR012340">
    <property type="entry name" value="NA-bd_OB-fold"/>
</dbReference>
<proteinExistence type="inferred from homology"/>
<comment type="caution">
    <text evidence="14">The sequence shown here is derived from an EMBL/GenBank/DDBJ whole genome shotgun (WGS) entry which is preliminary data.</text>
</comment>
<gene>
    <name evidence="14" type="ORF">HANVADRAFT_27495</name>
</gene>
<reference evidence="15" key="1">
    <citation type="journal article" date="2016" name="Proc. Natl. Acad. Sci. U.S.A.">
        <title>Comparative genomics of biotechnologically important yeasts.</title>
        <authorList>
            <person name="Riley R."/>
            <person name="Haridas S."/>
            <person name="Wolfe K.H."/>
            <person name="Lopes M.R."/>
            <person name="Hittinger C.T."/>
            <person name="Goeker M."/>
            <person name="Salamov A.A."/>
            <person name="Wisecaver J.H."/>
            <person name="Long T.M."/>
            <person name="Calvey C.H."/>
            <person name="Aerts A.L."/>
            <person name="Barry K.W."/>
            <person name="Choi C."/>
            <person name="Clum A."/>
            <person name="Coughlan A.Y."/>
            <person name="Deshpande S."/>
            <person name="Douglass A.P."/>
            <person name="Hanson S.J."/>
            <person name="Klenk H.-P."/>
            <person name="LaButti K.M."/>
            <person name="Lapidus A."/>
            <person name="Lindquist E.A."/>
            <person name="Lipzen A.M."/>
            <person name="Meier-Kolthoff J.P."/>
            <person name="Ohm R.A."/>
            <person name="Otillar R.P."/>
            <person name="Pangilinan J.L."/>
            <person name="Peng Y."/>
            <person name="Rokas A."/>
            <person name="Rosa C.A."/>
            <person name="Scheuner C."/>
            <person name="Sibirny A.A."/>
            <person name="Slot J.C."/>
            <person name="Stielow J.B."/>
            <person name="Sun H."/>
            <person name="Kurtzman C.P."/>
            <person name="Blackwell M."/>
            <person name="Grigoriev I.V."/>
            <person name="Jeffries T.W."/>
        </authorList>
    </citation>
    <scope>NUCLEOTIDE SEQUENCE [LARGE SCALE GENOMIC DNA]</scope>
    <source>
        <strain evidence="15">NRRL Y-1626</strain>
    </source>
</reference>
<evidence type="ECO:0000256" key="10">
    <source>
        <dbReference type="SAM" id="MobiDB-lite"/>
    </source>
</evidence>
<comment type="similarity">
    <text evidence="2 9">Belongs to the replication factor A protein 1 family.</text>
</comment>
<feature type="domain" description="Replication factor A C-terminal" evidence="12">
    <location>
        <begin position="359"/>
        <end position="497"/>
    </location>
</feature>
<evidence type="ECO:0000256" key="9">
    <source>
        <dbReference type="RuleBase" id="RU364130"/>
    </source>
</evidence>
<sequence length="506" mass="57065">MLEDKFDQLKEISDIPSYNARPFDYATTGEAHKENTPGYETSRSVDPVSTINKEPTELKRKQPTDRSLMAIELLSSYQNNWAIKARVSFKSDVKTWSNQRGSGSLFNVHFLDETGEIRATAFNDACTKFSELLQEGKVYRVSKARLKQANHKFSTLKHSYEIQLENDTQIEECIGDDQQGNVPQVKYDLVRLDTLKTKEVLPNNQLGGELDVLGIVRKIDTPFQITSKAGKTYDRRNITIVDDSLTAINVNLWNKAALEFNIPVGSVVVCKSCKLNEFRGRNLSMTPGGRIVESPDLKEAYKLKGWYDDVGKNASFENISDEGGNAQAGLNNDDVDLSKRTTANKLINENIGMNDTPEYITLKGYIGKIKNQNFFYEACATPDCLKKVTNIGDGYSCEKCEKTHETCLKRYTLNMQLIDPYDSIWVSCFNDPAEKLLGHTAEELSNDPKLADEVISEKSMDVYNFKLRAAKREYGGVERANYSIIGVSKVNFNKEVDYVSDLLLKL</sequence>
<dbReference type="Pfam" id="PF01336">
    <property type="entry name" value="tRNA_anti-codon"/>
    <property type="match status" value="1"/>
</dbReference>
<dbReference type="GO" id="GO:0005662">
    <property type="term" value="C:DNA replication factor A complex"/>
    <property type="evidence" value="ECO:0007669"/>
    <property type="project" value="UniProtKB-ARBA"/>
</dbReference>
<feature type="compositionally biased region" description="Polar residues" evidence="10">
    <location>
        <begin position="38"/>
        <end position="49"/>
    </location>
</feature>
<dbReference type="Pfam" id="PF08646">
    <property type="entry name" value="Rep_fac-A_C"/>
    <property type="match status" value="1"/>
</dbReference>
<dbReference type="CDD" id="cd04475">
    <property type="entry name" value="RPA1_DBD_B"/>
    <property type="match status" value="1"/>
</dbReference>
<evidence type="ECO:0000259" key="13">
    <source>
        <dbReference type="Pfam" id="PF16900"/>
    </source>
</evidence>
<dbReference type="GO" id="GO:0006281">
    <property type="term" value="P:DNA repair"/>
    <property type="evidence" value="ECO:0007669"/>
    <property type="project" value="InterPro"/>
</dbReference>
<evidence type="ECO:0000256" key="1">
    <source>
        <dbReference type="ARBA" id="ARBA00004123"/>
    </source>
</evidence>
<evidence type="ECO:0000313" key="15">
    <source>
        <dbReference type="Proteomes" id="UP000092321"/>
    </source>
</evidence>
<dbReference type="GO" id="GO:0006310">
    <property type="term" value="P:DNA recombination"/>
    <property type="evidence" value="ECO:0007669"/>
    <property type="project" value="InterPro"/>
</dbReference>
<evidence type="ECO:0000256" key="2">
    <source>
        <dbReference type="ARBA" id="ARBA00005690"/>
    </source>
</evidence>